<dbReference type="AlphaFoldDB" id="A0A813DKX5"/>
<organism evidence="1 2">
    <name type="scientific">Polarella glacialis</name>
    <name type="common">Dinoflagellate</name>
    <dbReference type="NCBI Taxonomy" id="89957"/>
    <lineage>
        <taxon>Eukaryota</taxon>
        <taxon>Sar</taxon>
        <taxon>Alveolata</taxon>
        <taxon>Dinophyceae</taxon>
        <taxon>Suessiales</taxon>
        <taxon>Suessiaceae</taxon>
        <taxon>Polarella</taxon>
    </lineage>
</organism>
<dbReference type="Proteomes" id="UP000654075">
    <property type="component" value="Unassembled WGS sequence"/>
</dbReference>
<keyword evidence="2" id="KW-1185">Reference proteome</keyword>
<dbReference type="InterPro" id="IPR004316">
    <property type="entry name" value="SWEET_rpt"/>
</dbReference>
<protein>
    <submittedName>
        <fullName evidence="1">Uncharacterized protein</fullName>
    </submittedName>
</protein>
<dbReference type="GO" id="GO:0016020">
    <property type="term" value="C:membrane"/>
    <property type="evidence" value="ECO:0007669"/>
    <property type="project" value="InterPro"/>
</dbReference>
<dbReference type="OrthoDB" id="409725at2759"/>
<proteinExistence type="predicted"/>
<reference evidence="1" key="1">
    <citation type="submission" date="2021-02" db="EMBL/GenBank/DDBJ databases">
        <authorList>
            <person name="Dougan E. K."/>
            <person name="Rhodes N."/>
            <person name="Thang M."/>
            <person name="Chan C."/>
        </authorList>
    </citation>
    <scope>NUCLEOTIDE SEQUENCE</scope>
</reference>
<gene>
    <name evidence="1" type="ORF">PGLA1383_LOCUS5757</name>
</gene>
<name>A0A813DKX5_POLGL</name>
<dbReference type="Pfam" id="PF03083">
    <property type="entry name" value="MtN3_slv"/>
    <property type="match status" value="1"/>
</dbReference>
<sequence>PFSLKPVCWIKPSFCLQARIQLVGGARAPDFPDSAEGCLVGSGCDPGAMDDVDSLTTAMSVLGTVTSLFRFLSPAKHFRGIVKTRNVGQWSGTPYLIGFAQCLLWFVYDAC</sequence>
<accession>A0A813DKX5</accession>
<evidence type="ECO:0000313" key="2">
    <source>
        <dbReference type="Proteomes" id="UP000654075"/>
    </source>
</evidence>
<evidence type="ECO:0000313" key="1">
    <source>
        <dbReference type="EMBL" id="CAE8586912.1"/>
    </source>
</evidence>
<comment type="caution">
    <text evidence="1">The sequence shown here is derived from an EMBL/GenBank/DDBJ whole genome shotgun (WGS) entry which is preliminary data.</text>
</comment>
<dbReference type="Gene3D" id="1.20.1280.290">
    <property type="match status" value="1"/>
</dbReference>
<dbReference type="EMBL" id="CAJNNV010002272">
    <property type="protein sequence ID" value="CAE8586912.1"/>
    <property type="molecule type" value="Genomic_DNA"/>
</dbReference>
<feature type="non-terminal residue" evidence="1">
    <location>
        <position position="1"/>
    </location>
</feature>